<feature type="region of interest" description="Disordered" evidence="1">
    <location>
        <begin position="110"/>
        <end position="142"/>
    </location>
</feature>
<reference evidence="2 3" key="1">
    <citation type="journal article" date="2020" name="IScience">
        <title>Genome Sequencing of the Endangered Kingdonia uniflora (Circaeasteraceae, Ranunculales) Reveals Potential Mechanisms of Evolutionary Specialization.</title>
        <authorList>
            <person name="Sun Y."/>
            <person name="Deng T."/>
            <person name="Zhang A."/>
            <person name="Moore M.J."/>
            <person name="Landis J.B."/>
            <person name="Lin N."/>
            <person name="Zhang H."/>
            <person name="Zhang X."/>
            <person name="Huang J."/>
            <person name="Zhang X."/>
            <person name="Sun H."/>
            <person name="Wang H."/>
        </authorList>
    </citation>
    <scope>NUCLEOTIDE SEQUENCE [LARGE SCALE GENOMIC DNA]</scope>
    <source>
        <strain evidence="2">TB1705</strain>
        <tissue evidence="2">Leaf</tissue>
    </source>
</reference>
<dbReference type="Proteomes" id="UP000541444">
    <property type="component" value="Unassembled WGS sequence"/>
</dbReference>
<dbReference type="AlphaFoldDB" id="A0A7J7LP30"/>
<protein>
    <submittedName>
        <fullName evidence="2">Uncharacterized protein</fullName>
    </submittedName>
</protein>
<evidence type="ECO:0000256" key="1">
    <source>
        <dbReference type="SAM" id="MobiDB-lite"/>
    </source>
</evidence>
<feature type="compositionally biased region" description="Acidic residues" evidence="1">
    <location>
        <begin position="129"/>
        <end position="142"/>
    </location>
</feature>
<proteinExistence type="predicted"/>
<feature type="compositionally biased region" description="Polar residues" evidence="1">
    <location>
        <begin position="36"/>
        <end position="46"/>
    </location>
</feature>
<comment type="caution">
    <text evidence="2">The sequence shown here is derived from an EMBL/GenBank/DDBJ whole genome shotgun (WGS) entry which is preliminary data.</text>
</comment>
<dbReference type="EMBL" id="JACGCM010002131">
    <property type="protein sequence ID" value="KAF6144387.1"/>
    <property type="molecule type" value="Genomic_DNA"/>
</dbReference>
<feature type="region of interest" description="Disordered" evidence="1">
    <location>
        <begin position="27"/>
        <end position="46"/>
    </location>
</feature>
<evidence type="ECO:0000313" key="2">
    <source>
        <dbReference type="EMBL" id="KAF6144387.1"/>
    </source>
</evidence>
<accession>A0A7J7LP30</accession>
<organism evidence="2 3">
    <name type="scientific">Kingdonia uniflora</name>
    <dbReference type="NCBI Taxonomy" id="39325"/>
    <lineage>
        <taxon>Eukaryota</taxon>
        <taxon>Viridiplantae</taxon>
        <taxon>Streptophyta</taxon>
        <taxon>Embryophyta</taxon>
        <taxon>Tracheophyta</taxon>
        <taxon>Spermatophyta</taxon>
        <taxon>Magnoliopsida</taxon>
        <taxon>Ranunculales</taxon>
        <taxon>Circaeasteraceae</taxon>
        <taxon>Kingdonia</taxon>
    </lineage>
</organism>
<evidence type="ECO:0000313" key="3">
    <source>
        <dbReference type="Proteomes" id="UP000541444"/>
    </source>
</evidence>
<gene>
    <name evidence="2" type="ORF">GIB67_024614</name>
</gene>
<sequence length="179" mass="20066">MNVDDTQVPQAGVDYTWEGDAISSYEPSFSPVREPTPSSTSRTLVSQVGVRTQSKWKISATTVQPLEPMELVQSLIFAFTAQGESSTSASNDDTTSEVLKVLKDMKQSQKFERKREMKPSPAYNAYFNDPEDASSLMDEDENDSSDIFAEGFSFMDNVKLIDSDFFNAFEDDFDDEDIN</sequence>
<name>A0A7J7LP30_9MAGN</name>
<keyword evidence="3" id="KW-1185">Reference proteome</keyword>